<feature type="transmembrane region" description="Helical" evidence="1">
    <location>
        <begin position="102"/>
        <end position="122"/>
    </location>
</feature>
<organism evidence="2 3">
    <name type="scientific">Leifsonia aquatica</name>
    <name type="common">Corynebacterium aquaticum</name>
    <dbReference type="NCBI Taxonomy" id="144185"/>
    <lineage>
        <taxon>Bacteria</taxon>
        <taxon>Bacillati</taxon>
        <taxon>Actinomycetota</taxon>
        <taxon>Actinomycetes</taxon>
        <taxon>Micrococcales</taxon>
        <taxon>Microbacteriaceae</taxon>
        <taxon>Leifsonia</taxon>
    </lineage>
</organism>
<reference evidence="2 3" key="1">
    <citation type="submission" date="2020-08" db="EMBL/GenBank/DDBJ databases">
        <title>Sequencing the genomes of 1000 actinobacteria strains.</title>
        <authorList>
            <person name="Klenk H.-P."/>
        </authorList>
    </citation>
    <scope>NUCLEOTIDE SEQUENCE [LARGE SCALE GENOMIC DNA]</scope>
    <source>
        <strain evidence="2 3">DSM 20146</strain>
    </source>
</reference>
<name>A0A7W4UTC8_LEIAQ</name>
<keyword evidence="1" id="KW-1133">Transmembrane helix</keyword>
<gene>
    <name evidence="2" type="ORF">FHX33_000013</name>
</gene>
<proteinExistence type="predicted"/>
<dbReference type="RefSeq" id="WP_021757792.1">
    <property type="nucleotide sequence ID" value="NZ_JACHVP010000001.1"/>
</dbReference>
<dbReference type="EMBL" id="JACHVP010000001">
    <property type="protein sequence ID" value="MBB2965281.1"/>
    <property type="molecule type" value="Genomic_DNA"/>
</dbReference>
<accession>A0A7W4UTC8</accession>
<dbReference type="AlphaFoldDB" id="A0A7W4UTC8"/>
<protein>
    <submittedName>
        <fullName evidence="2">Small-conductance mechanosensitive channel</fullName>
    </submittedName>
</protein>
<sequence length="163" mass="17557">MLQNREVGGATMGADRPTATGQIVFGPWGYLNLAVPVAVVAVYLWALSLQLSDPLGAHWSWFALIVIVAISAMGWASRRFGAESNQRYRRGPRDLRYRTQQIAPFAVLAILLVAFLGFIVGASGMLTAMNALACGVTLGLAPLYFQKPPMASDDRAAGDLSRM</sequence>
<feature type="transmembrane region" description="Helical" evidence="1">
    <location>
        <begin position="128"/>
        <end position="145"/>
    </location>
</feature>
<feature type="transmembrane region" description="Helical" evidence="1">
    <location>
        <begin position="59"/>
        <end position="81"/>
    </location>
</feature>
<keyword evidence="1" id="KW-0472">Membrane</keyword>
<evidence type="ECO:0000313" key="2">
    <source>
        <dbReference type="EMBL" id="MBB2965281.1"/>
    </source>
</evidence>
<dbReference type="Proteomes" id="UP000538196">
    <property type="component" value="Unassembled WGS sequence"/>
</dbReference>
<keyword evidence="3" id="KW-1185">Reference proteome</keyword>
<evidence type="ECO:0000313" key="3">
    <source>
        <dbReference type="Proteomes" id="UP000538196"/>
    </source>
</evidence>
<evidence type="ECO:0000256" key="1">
    <source>
        <dbReference type="SAM" id="Phobius"/>
    </source>
</evidence>
<comment type="caution">
    <text evidence="2">The sequence shown here is derived from an EMBL/GenBank/DDBJ whole genome shotgun (WGS) entry which is preliminary data.</text>
</comment>
<keyword evidence="1" id="KW-0812">Transmembrane</keyword>
<feature type="transmembrane region" description="Helical" evidence="1">
    <location>
        <begin position="28"/>
        <end position="47"/>
    </location>
</feature>